<name>A0A165IE10_9BASI</name>
<organism evidence="1 2">
    <name type="scientific">Calocera cornea HHB12733</name>
    <dbReference type="NCBI Taxonomy" id="1353952"/>
    <lineage>
        <taxon>Eukaryota</taxon>
        <taxon>Fungi</taxon>
        <taxon>Dikarya</taxon>
        <taxon>Basidiomycota</taxon>
        <taxon>Agaricomycotina</taxon>
        <taxon>Dacrymycetes</taxon>
        <taxon>Dacrymycetales</taxon>
        <taxon>Dacrymycetaceae</taxon>
        <taxon>Calocera</taxon>
    </lineage>
</organism>
<reference evidence="1 2" key="1">
    <citation type="journal article" date="2016" name="Mol. Biol. Evol.">
        <title>Comparative Genomics of Early-Diverging Mushroom-Forming Fungi Provides Insights into the Origins of Lignocellulose Decay Capabilities.</title>
        <authorList>
            <person name="Nagy L.G."/>
            <person name="Riley R."/>
            <person name="Tritt A."/>
            <person name="Adam C."/>
            <person name="Daum C."/>
            <person name="Floudas D."/>
            <person name="Sun H."/>
            <person name="Yadav J.S."/>
            <person name="Pangilinan J."/>
            <person name="Larsson K.H."/>
            <person name="Matsuura K."/>
            <person name="Barry K."/>
            <person name="Labutti K."/>
            <person name="Kuo R."/>
            <person name="Ohm R.A."/>
            <person name="Bhattacharya S.S."/>
            <person name="Shirouzu T."/>
            <person name="Yoshinaga Y."/>
            <person name="Martin F.M."/>
            <person name="Grigoriev I.V."/>
            <person name="Hibbett D.S."/>
        </authorList>
    </citation>
    <scope>NUCLEOTIDE SEQUENCE [LARGE SCALE GENOMIC DNA]</scope>
    <source>
        <strain evidence="1 2">HHB12733</strain>
    </source>
</reference>
<protein>
    <recommendedName>
        <fullName evidence="3">F-box domain-containing protein</fullName>
    </recommendedName>
</protein>
<dbReference type="EMBL" id="KV423931">
    <property type="protein sequence ID" value="KZT60446.1"/>
    <property type="molecule type" value="Genomic_DNA"/>
</dbReference>
<dbReference type="Gene3D" id="3.80.10.10">
    <property type="entry name" value="Ribonuclease Inhibitor"/>
    <property type="match status" value="1"/>
</dbReference>
<evidence type="ECO:0000313" key="2">
    <source>
        <dbReference type="Proteomes" id="UP000076842"/>
    </source>
</evidence>
<dbReference type="AlphaFoldDB" id="A0A165IE10"/>
<sequence length="405" mass="45890">MHELAVTRLGDEGYDRTRQDIHPLRLDALPYDVLASIASQLPNCASLASLAVVSPAFTQPAQSSLFRLLPSLNPRQTLYAFLALQRKPELARVVKRVRLNVCEADELLDSFGLLPAAWLRLVWRTIRKMSSLQQLGISTEERKSIPYDLPELWDLRNLERSNLHLKSCKLRLPAAHPIEFLRQQTSLEELSLHMLRGSGHELYTNACTRLAILGQERDALPKLKALQAPVWVADRLLGERRIERLNIKGFLIHPDEVMLLSRPHAGVLKVINLAYLALRPEVLIWIGENLRALEELRLTVLLHPAQDLMKTLTSPSILSALSNLNNLHSLCILLINCHLHHRERNYAEEVQELGNGCKALKEVNLCLGVGEPVKWKREGGAQWGEVTSDRAELTRWDGCWPNPTF</sequence>
<evidence type="ECO:0008006" key="3">
    <source>
        <dbReference type="Google" id="ProtNLM"/>
    </source>
</evidence>
<dbReference type="Proteomes" id="UP000076842">
    <property type="component" value="Unassembled WGS sequence"/>
</dbReference>
<proteinExistence type="predicted"/>
<dbReference type="InterPro" id="IPR032675">
    <property type="entry name" value="LRR_dom_sf"/>
</dbReference>
<dbReference type="InParanoid" id="A0A165IE10"/>
<gene>
    <name evidence="1" type="ORF">CALCODRAFT_119085</name>
</gene>
<evidence type="ECO:0000313" key="1">
    <source>
        <dbReference type="EMBL" id="KZT60446.1"/>
    </source>
</evidence>
<accession>A0A165IE10</accession>
<keyword evidence="2" id="KW-1185">Reference proteome</keyword>